<evidence type="ECO:0000313" key="3">
    <source>
        <dbReference type="EMBL" id="SJN22824.1"/>
    </source>
</evidence>
<dbReference type="AlphaFoldDB" id="A0A1R4ISY6"/>
<name>A0A1R4ISY6_9MICC</name>
<dbReference type="InterPro" id="IPR005064">
    <property type="entry name" value="BUG"/>
</dbReference>
<proteinExistence type="inferred from homology"/>
<reference evidence="3 4" key="1">
    <citation type="submission" date="2017-02" db="EMBL/GenBank/DDBJ databases">
        <authorList>
            <person name="Peterson S.W."/>
        </authorList>
    </citation>
    <scope>NUCLEOTIDE SEQUENCE [LARGE SCALE GENOMIC DNA]</scope>
    <source>
        <strain evidence="3 4">2B3F</strain>
    </source>
</reference>
<dbReference type="Proteomes" id="UP000196230">
    <property type="component" value="Unassembled WGS sequence"/>
</dbReference>
<dbReference type="PANTHER" id="PTHR42928">
    <property type="entry name" value="TRICARBOXYLATE-BINDING PROTEIN"/>
    <property type="match status" value="1"/>
</dbReference>
<dbReference type="PIRSF" id="PIRSF017082">
    <property type="entry name" value="YflP"/>
    <property type="match status" value="1"/>
</dbReference>
<feature type="transmembrane region" description="Helical" evidence="2">
    <location>
        <begin position="20"/>
        <end position="43"/>
    </location>
</feature>
<evidence type="ECO:0000256" key="2">
    <source>
        <dbReference type="SAM" id="Phobius"/>
    </source>
</evidence>
<dbReference type="Pfam" id="PF03401">
    <property type="entry name" value="TctC"/>
    <property type="match status" value="1"/>
</dbReference>
<accession>A0A1R4ISY6</accession>
<keyword evidence="2" id="KW-1133">Transmembrane helix</keyword>
<dbReference type="CDD" id="cd07012">
    <property type="entry name" value="PBP2_Bug_TTT"/>
    <property type="match status" value="1"/>
</dbReference>
<gene>
    <name evidence="3" type="ORF">FM125_04320</name>
</gene>
<dbReference type="RefSeq" id="WP_083315374.1">
    <property type="nucleotide sequence ID" value="NZ_CP126965.1"/>
</dbReference>
<dbReference type="SUPFAM" id="SSF53850">
    <property type="entry name" value="Periplasmic binding protein-like II"/>
    <property type="match status" value="1"/>
</dbReference>
<evidence type="ECO:0000256" key="1">
    <source>
        <dbReference type="ARBA" id="ARBA00006987"/>
    </source>
</evidence>
<comment type="similarity">
    <text evidence="1">Belongs to the UPF0065 (bug) family.</text>
</comment>
<dbReference type="Gene3D" id="3.40.190.150">
    <property type="entry name" value="Bordetella uptake gene, domain 1"/>
    <property type="match status" value="1"/>
</dbReference>
<organism evidence="3 4">
    <name type="scientific">Micrococcus lylae</name>
    <dbReference type="NCBI Taxonomy" id="1273"/>
    <lineage>
        <taxon>Bacteria</taxon>
        <taxon>Bacillati</taxon>
        <taxon>Actinomycetota</taxon>
        <taxon>Actinomycetes</taxon>
        <taxon>Micrococcales</taxon>
        <taxon>Micrococcaceae</taxon>
        <taxon>Micrococcus</taxon>
    </lineage>
</organism>
<dbReference type="InterPro" id="IPR042100">
    <property type="entry name" value="Bug_dom1"/>
</dbReference>
<dbReference type="Gene3D" id="3.40.190.10">
    <property type="entry name" value="Periplasmic binding protein-like II"/>
    <property type="match status" value="1"/>
</dbReference>
<keyword evidence="2" id="KW-0472">Membrane</keyword>
<keyword evidence="2" id="KW-0812">Transmembrane</keyword>
<dbReference type="EMBL" id="FUKP01000026">
    <property type="protein sequence ID" value="SJN22824.1"/>
    <property type="molecule type" value="Genomic_DNA"/>
</dbReference>
<protein>
    <submittedName>
        <fullName evidence="3">Tricarboxylate transport protein TctC</fullName>
    </submittedName>
</protein>
<sequence length="345" mass="36520">MSPSHRHAGQKAAAPPGRTIGVGTVVFALIAVVSIAAASFFSVRAAGTDDDLRSNLTYIAPAGVGGGWDSFAREGQQAMRSEGIVNNVQVVNIPGAGGTIGLSNFVTKSGQANTIMATGAAMTGGIATNDSQYTLEDVRPIARIAEDYNAFIVKADAPWNTMEEFVEAWKADPKGMVWTGGSVGSIDHLVIAQLAIDVGIDPKDLTFIPKAGGGESVQSLMAGTADIAVTGFNEVGDQIDAGRVKGLAITAPERFDDYPDLPTFKDLGYAVDLVNWRGIVAAPGVSDEEFASLEQIVTESRDSASWKDSLERNRWEDSFLTGPELIDFIREDQAKARELVKELGL</sequence>
<evidence type="ECO:0000313" key="4">
    <source>
        <dbReference type="Proteomes" id="UP000196230"/>
    </source>
</evidence>
<dbReference type="PANTHER" id="PTHR42928:SF3">
    <property type="entry name" value="UPF0065 PROTEIN YFLP"/>
    <property type="match status" value="1"/>
</dbReference>